<dbReference type="InterPro" id="IPR020815">
    <property type="entry name" value="Ribosomal_bS6_CS"/>
</dbReference>
<dbReference type="HAMAP" id="MF_00360">
    <property type="entry name" value="Ribosomal_bS6"/>
    <property type="match status" value="1"/>
</dbReference>
<dbReference type="EMBL" id="DVMW01000029">
    <property type="protein sequence ID" value="HIU35848.1"/>
    <property type="molecule type" value="Genomic_DNA"/>
</dbReference>
<sequence>MSKYEAVVVFTATGTEEATQGLVEKFKALIEANGTLESVDEWGKRHLAYEINDETEGYYVVFNFDCGTEFPAEFERIAGITDGVLRSLVVKN</sequence>
<dbReference type="Gene3D" id="3.30.70.60">
    <property type="match status" value="1"/>
</dbReference>
<reference evidence="9" key="2">
    <citation type="journal article" date="2021" name="PeerJ">
        <title>Extensive microbial diversity within the chicken gut microbiome revealed by metagenomics and culture.</title>
        <authorList>
            <person name="Gilroy R."/>
            <person name="Ravi A."/>
            <person name="Getino M."/>
            <person name="Pursley I."/>
            <person name="Horton D.L."/>
            <person name="Alikhan N.F."/>
            <person name="Baker D."/>
            <person name="Gharbi K."/>
            <person name="Hall N."/>
            <person name="Watson M."/>
            <person name="Adriaenssens E.M."/>
            <person name="Foster-Nyarko E."/>
            <person name="Jarju S."/>
            <person name="Secka A."/>
            <person name="Antonio M."/>
            <person name="Oren A."/>
            <person name="Chaudhuri R.R."/>
            <person name="La Ragione R."/>
            <person name="Hildebrand F."/>
            <person name="Pallen M.J."/>
        </authorList>
    </citation>
    <scope>NUCLEOTIDE SEQUENCE</scope>
    <source>
        <strain evidence="9">ChiGjej1B1-19959</strain>
    </source>
</reference>
<evidence type="ECO:0000256" key="6">
    <source>
        <dbReference type="ARBA" id="ARBA00035104"/>
    </source>
</evidence>
<dbReference type="GO" id="GO:0006412">
    <property type="term" value="P:translation"/>
    <property type="evidence" value="ECO:0007669"/>
    <property type="project" value="UniProtKB-UniRule"/>
</dbReference>
<dbReference type="InterPro" id="IPR000529">
    <property type="entry name" value="Ribosomal_bS6"/>
</dbReference>
<proteinExistence type="inferred from homology"/>
<dbReference type="GO" id="GO:0070181">
    <property type="term" value="F:small ribosomal subunit rRNA binding"/>
    <property type="evidence" value="ECO:0007669"/>
    <property type="project" value="TreeGrafter"/>
</dbReference>
<evidence type="ECO:0000256" key="7">
    <source>
        <dbReference type="ARBA" id="ARBA00035294"/>
    </source>
</evidence>
<dbReference type="AlphaFoldDB" id="A0A9D1LCT3"/>
<dbReference type="InterPro" id="IPR020814">
    <property type="entry name" value="Ribosomal_S6_plastid/chlpt"/>
</dbReference>
<gene>
    <name evidence="8 9" type="primary">rpsF</name>
    <name evidence="9" type="ORF">IAC53_04475</name>
</gene>
<evidence type="ECO:0000256" key="4">
    <source>
        <dbReference type="ARBA" id="ARBA00022980"/>
    </source>
</evidence>
<dbReference type="PANTHER" id="PTHR21011">
    <property type="entry name" value="MITOCHONDRIAL 28S RIBOSOMAL PROTEIN S6"/>
    <property type="match status" value="1"/>
</dbReference>
<dbReference type="InterPro" id="IPR014717">
    <property type="entry name" value="Transl_elong_EF1B/ribsomal_bS6"/>
</dbReference>
<dbReference type="SUPFAM" id="SSF54995">
    <property type="entry name" value="Ribosomal protein S6"/>
    <property type="match status" value="1"/>
</dbReference>
<dbReference type="GO" id="GO:1990904">
    <property type="term" value="C:ribonucleoprotein complex"/>
    <property type="evidence" value="ECO:0007669"/>
    <property type="project" value="UniProtKB-KW"/>
</dbReference>
<dbReference type="InterPro" id="IPR035980">
    <property type="entry name" value="Ribosomal_bS6_sf"/>
</dbReference>
<keyword evidence="5 8" id="KW-0687">Ribonucleoprotein</keyword>
<name>A0A9D1LCT3_9FIRM</name>
<keyword evidence="4 8" id="KW-0689">Ribosomal protein</keyword>
<reference evidence="9" key="1">
    <citation type="submission" date="2020-10" db="EMBL/GenBank/DDBJ databases">
        <authorList>
            <person name="Gilroy R."/>
        </authorList>
    </citation>
    <scope>NUCLEOTIDE SEQUENCE</scope>
    <source>
        <strain evidence="9">ChiGjej1B1-19959</strain>
    </source>
</reference>
<comment type="similarity">
    <text evidence="1 8">Belongs to the bacterial ribosomal protein bS6 family.</text>
</comment>
<dbReference type="PROSITE" id="PS01048">
    <property type="entry name" value="RIBOSOMAL_S6"/>
    <property type="match status" value="1"/>
</dbReference>
<keyword evidence="3 8" id="KW-0694">RNA-binding</keyword>
<dbReference type="Pfam" id="PF01250">
    <property type="entry name" value="Ribosomal_S6"/>
    <property type="match status" value="1"/>
</dbReference>
<dbReference type="GO" id="GO:0003735">
    <property type="term" value="F:structural constituent of ribosome"/>
    <property type="evidence" value="ECO:0007669"/>
    <property type="project" value="InterPro"/>
</dbReference>
<dbReference type="GO" id="GO:0005737">
    <property type="term" value="C:cytoplasm"/>
    <property type="evidence" value="ECO:0007669"/>
    <property type="project" value="UniProtKB-ARBA"/>
</dbReference>
<organism evidence="9 10">
    <name type="scientific">Candidatus Fimenecus excrementigallinarum</name>
    <dbReference type="NCBI Taxonomy" id="2840816"/>
    <lineage>
        <taxon>Bacteria</taxon>
        <taxon>Bacillati</taxon>
        <taxon>Bacillota</taxon>
        <taxon>Clostridia</taxon>
        <taxon>Candidatus Fimenecus</taxon>
    </lineage>
</organism>
<comment type="caution">
    <text evidence="9">The sequence shown here is derived from an EMBL/GenBank/DDBJ whole genome shotgun (WGS) entry which is preliminary data.</text>
</comment>
<dbReference type="PANTHER" id="PTHR21011:SF1">
    <property type="entry name" value="SMALL RIBOSOMAL SUBUNIT PROTEIN BS6M"/>
    <property type="match status" value="1"/>
</dbReference>
<evidence type="ECO:0000256" key="2">
    <source>
        <dbReference type="ARBA" id="ARBA00022730"/>
    </source>
</evidence>
<evidence type="ECO:0000313" key="9">
    <source>
        <dbReference type="EMBL" id="HIU35848.1"/>
    </source>
</evidence>
<evidence type="ECO:0000256" key="3">
    <source>
        <dbReference type="ARBA" id="ARBA00022884"/>
    </source>
</evidence>
<dbReference type="Proteomes" id="UP000824071">
    <property type="component" value="Unassembled WGS sequence"/>
</dbReference>
<dbReference type="CDD" id="cd00473">
    <property type="entry name" value="bS6"/>
    <property type="match status" value="1"/>
</dbReference>
<comment type="function">
    <text evidence="6 8">Binds together with bS18 to 16S ribosomal RNA.</text>
</comment>
<accession>A0A9D1LCT3</accession>
<protein>
    <recommendedName>
        <fullName evidence="7 8">Small ribosomal subunit protein bS6</fullName>
    </recommendedName>
</protein>
<evidence type="ECO:0000256" key="5">
    <source>
        <dbReference type="ARBA" id="ARBA00023274"/>
    </source>
</evidence>
<evidence type="ECO:0000256" key="8">
    <source>
        <dbReference type="HAMAP-Rule" id="MF_00360"/>
    </source>
</evidence>
<keyword evidence="2 8" id="KW-0699">rRNA-binding</keyword>
<evidence type="ECO:0000256" key="1">
    <source>
        <dbReference type="ARBA" id="ARBA00009512"/>
    </source>
</evidence>
<evidence type="ECO:0000313" key="10">
    <source>
        <dbReference type="Proteomes" id="UP000824071"/>
    </source>
</evidence>
<dbReference type="NCBIfam" id="TIGR00166">
    <property type="entry name" value="S6"/>
    <property type="match status" value="1"/>
</dbReference>
<dbReference type="GO" id="GO:0005840">
    <property type="term" value="C:ribosome"/>
    <property type="evidence" value="ECO:0007669"/>
    <property type="project" value="UniProtKB-KW"/>
</dbReference>